<feature type="domain" description="Cadherin" evidence="5">
    <location>
        <begin position="1306"/>
        <end position="1407"/>
    </location>
</feature>
<feature type="domain" description="Cadherin" evidence="5">
    <location>
        <begin position="475"/>
        <end position="621"/>
    </location>
</feature>
<dbReference type="PROSITE" id="PS51212">
    <property type="entry name" value="WSC"/>
    <property type="match status" value="1"/>
</dbReference>
<evidence type="ECO:0000313" key="7">
    <source>
        <dbReference type="EnsemblProtists" id="PYU1_T011033"/>
    </source>
</evidence>
<feature type="domain" description="Cadherin" evidence="5">
    <location>
        <begin position="1506"/>
        <end position="1610"/>
    </location>
</feature>
<accession>K3X1D4</accession>
<dbReference type="Pfam" id="PF00028">
    <property type="entry name" value="Cadherin"/>
    <property type="match status" value="4"/>
</dbReference>
<dbReference type="InParanoid" id="K3X1D4"/>
<dbReference type="PRINTS" id="PR00205">
    <property type="entry name" value="CADHERIN"/>
</dbReference>
<reference evidence="8" key="2">
    <citation type="submission" date="2010-04" db="EMBL/GenBank/DDBJ databases">
        <authorList>
            <person name="Buell R."/>
            <person name="Hamilton J."/>
            <person name="Hostetler J."/>
        </authorList>
    </citation>
    <scope>NUCLEOTIDE SEQUENCE [LARGE SCALE GENOMIC DNA]</scope>
    <source>
        <strain evidence="8">DAOM:BR144</strain>
    </source>
</reference>
<dbReference type="GO" id="GO:0005509">
    <property type="term" value="F:calcium ion binding"/>
    <property type="evidence" value="ECO:0007669"/>
    <property type="project" value="InterPro"/>
</dbReference>
<dbReference type="InterPro" id="IPR002126">
    <property type="entry name" value="Cadherin-like_dom"/>
</dbReference>
<dbReference type="SMART" id="SM00112">
    <property type="entry name" value="CA"/>
    <property type="match status" value="12"/>
</dbReference>
<dbReference type="InterPro" id="IPR002889">
    <property type="entry name" value="WSC_carb-bd"/>
</dbReference>
<dbReference type="EnsemblProtists" id="PYU1_T011033">
    <property type="protein sequence ID" value="PYU1_T011033"/>
    <property type="gene ID" value="PYU1_G011009"/>
</dbReference>
<feature type="domain" description="Cadherin" evidence="5">
    <location>
        <begin position="80"/>
        <end position="180"/>
    </location>
</feature>
<dbReference type="GO" id="GO:0007156">
    <property type="term" value="P:homophilic cell adhesion via plasma membrane adhesion molecules"/>
    <property type="evidence" value="ECO:0007669"/>
    <property type="project" value="InterPro"/>
</dbReference>
<evidence type="ECO:0000256" key="1">
    <source>
        <dbReference type="ARBA" id="ARBA00004167"/>
    </source>
</evidence>
<feature type="domain" description="Cadherin" evidence="5">
    <location>
        <begin position="1102"/>
        <end position="1198"/>
    </location>
</feature>
<dbReference type="PANTHER" id="PTHR24028">
    <property type="entry name" value="CADHERIN-87A"/>
    <property type="match status" value="1"/>
</dbReference>
<dbReference type="HOGENOM" id="CLU_239604_0_0_1"/>
<proteinExistence type="predicted"/>
<keyword evidence="8" id="KW-1185">Reference proteome</keyword>
<evidence type="ECO:0000259" key="6">
    <source>
        <dbReference type="PROSITE" id="PS51212"/>
    </source>
</evidence>
<dbReference type="Gene3D" id="2.60.40.60">
    <property type="entry name" value="Cadherins"/>
    <property type="match status" value="13"/>
</dbReference>
<feature type="domain" description="Cadherin" evidence="5">
    <location>
        <begin position="179"/>
        <end position="376"/>
    </location>
</feature>
<keyword evidence="3" id="KW-0472">Membrane</keyword>
<feature type="domain" description="Cadherin" evidence="5">
    <location>
        <begin position="375"/>
        <end position="476"/>
    </location>
</feature>
<dbReference type="Proteomes" id="UP000019132">
    <property type="component" value="Unassembled WGS sequence"/>
</dbReference>
<keyword evidence="2" id="KW-0812">Transmembrane</keyword>
<dbReference type="VEuPathDB" id="FungiDB:PYU1_G011009"/>
<evidence type="ECO:0000256" key="2">
    <source>
        <dbReference type="ARBA" id="ARBA00022692"/>
    </source>
</evidence>
<feature type="domain" description="Cadherin" evidence="5">
    <location>
        <begin position="2"/>
        <end position="80"/>
    </location>
</feature>
<sequence length="1625" mass="175800">MADDEDSGAQNLTYSLLSDEFSSIFQVHPSTGHIRRYSQELDYETVNKYELKIQIQDSFGLSALSTVIVWIIDENEAPQLSSSSTISVSEDAITGTVVGAVKVNDPEGDVTMLAISGGNELGLFAIHNGSIQVKKAGLDYETFPVHTLNVTITEARSVNALQTIATLTVKVLDVNEAPFASKQLREVRENSREGQVVGAPLTATDPDISQKLAFSIQSGNEDNFFVLDAASGQLFVGKGPSDSYIGCFNSLQEVILASSDLSLSPTPLIACSKDCSSYQFMTLFAAAKCYCSSFVPALTEAQVSDIACDSTCSGSTNNTCGGANYYAVYRRSTGLDYEKKNKYSLAIQVQDNGMPSLSTSFEVSISITDVNESPSIRAFSIYVPENANTSVDADSFLVVSDDDIVDSWVLSLVSCLPTSCPFTFDADTKTLLATHSLDFETQHSYLLTFRVTDAGRLSSEITTTVFIMDVNEHPTILSSSFELKENTPYGSPIGKPVVALDQDSGGSVLFSVASQDLDGCIEIEFASGQLYVKNPLCFDYEVFQYDSLSQPVFQAVDMNCGIYRLLIQGVDFEGELGNSSFIKLATAFVDSTGHYGGDTRTITKLLQEQVNARVEENGPTFQVFHVTAEEGSNVSAAAATLRINVPLLRQHSAVELSCQNQAWMKIFDVRSLHKTYNLVVRVRDTSTDALSVEKAFAVALLDVNEPPVLVSGIELAIVENAAAGTLIDPPINSLFFDPEGAKLAITLQNQSVPGTFYYDSSTNRLHVGRAGINFEQHSSHSVVFAIMDGDILVNFNITISVLDANDPPMPQCGHFQVSEAAPVKTVLASSITVLDEDVFDTSFMYRTPNSSAWFSFDDVGRLVLESKLDYETSSKHYFTVEVTDTGGLNGMCVAVVDVLDVDEAPTGSVFYNGSVHQSAAVGHQIVKVSLRDPEGKALLFTFTNSAIASLFSVSDDQFLVVKSPTLLQQVFDTTLVASVIASDGLHDVRITCYITIIQDIPPLECPLTPASFQILENSFGAEVGTVSVVNLNAVSIRFELLGSGSPFQLNETTGKLFTSRVFQLDYEAQSVYQLYFAAYYSDFGMIHCPFKVDVVDQNEPPVCELREVTISENMIGINVWLLQVVAEDQDGTALMYAMDTTTMFYTNSSGSLFARDLSLINYEVASYYDLIVQVSDGVNVVQCPATVNIADGNDCPAFPSQTRFVPENSVEGALVGSPLAVTDEDYSLGASGRLIFSLRSDVFALEAASGQIMVLNSSALDFETQDRFELIVSVTDDAQNPCTTTALVVIMIVDVNEPPSIVSGLSGSVYEFTSASSHDLATPIVTVLAHDPDVDDILLYSMTRSSVSDLFRIDSRSGAIFASDLSAFNYETTNTYNLSIVVSDFGGLSIKQVVEIRVLDVNEAPVFSILSARVKENSNAGSVVLDGLAPTAIDPEGQDVVYSVVSATSRVPFLFSGNQLVVASNGSIDFETRESFQVPVRACDTFAACSYAYILVTVEDVNEPPIVVPSTVSVRENSAAGVLVGSPIIASDPDIGQQLTFEINGGNGKDMFGVISCSGQVYVLYSSSLDYEQRDQYELHITVRDNGSPLLSTSTTIRILVIDENEPPVLRLDYQITTDTRPSWG</sequence>
<dbReference type="SUPFAM" id="SSF49313">
    <property type="entry name" value="Cadherin-like"/>
    <property type="match status" value="12"/>
</dbReference>
<feature type="domain" description="WSC" evidence="6">
    <location>
        <begin position="241"/>
        <end position="332"/>
    </location>
</feature>
<dbReference type="SMART" id="SM00321">
    <property type="entry name" value="WSC"/>
    <property type="match status" value="1"/>
</dbReference>
<evidence type="ECO:0000256" key="4">
    <source>
        <dbReference type="ARBA" id="ARBA00023180"/>
    </source>
</evidence>
<dbReference type="STRING" id="431595.K3X1D4"/>
<keyword evidence="3" id="KW-1133">Transmembrane helix</keyword>
<dbReference type="EMBL" id="GL376590">
    <property type="status" value="NOT_ANNOTATED_CDS"/>
    <property type="molecule type" value="Genomic_DNA"/>
</dbReference>
<feature type="domain" description="Cadherin" evidence="5">
    <location>
        <begin position="1406"/>
        <end position="1507"/>
    </location>
</feature>
<name>K3X1D4_GLOUD</name>
<comment type="subcellular location">
    <subcellularLocation>
        <location evidence="1">Membrane</location>
        <topology evidence="1">Single-pass membrane protein</topology>
    </subcellularLocation>
</comment>
<dbReference type="PROSITE" id="PS50268">
    <property type="entry name" value="CADHERIN_2"/>
    <property type="match status" value="12"/>
</dbReference>
<organism evidence="7 8">
    <name type="scientific">Globisporangium ultimum (strain ATCC 200006 / CBS 805.95 / DAOM BR144)</name>
    <name type="common">Pythium ultimum</name>
    <dbReference type="NCBI Taxonomy" id="431595"/>
    <lineage>
        <taxon>Eukaryota</taxon>
        <taxon>Sar</taxon>
        <taxon>Stramenopiles</taxon>
        <taxon>Oomycota</taxon>
        <taxon>Peronosporomycetes</taxon>
        <taxon>Pythiales</taxon>
        <taxon>Pythiaceae</taxon>
        <taxon>Globisporangium</taxon>
    </lineage>
</organism>
<dbReference type="Pfam" id="PF01822">
    <property type="entry name" value="WSC"/>
    <property type="match status" value="1"/>
</dbReference>
<feature type="domain" description="Cadherin" evidence="5">
    <location>
        <begin position="709"/>
        <end position="812"/>
    </location>
</feature>
<evidence type="ECO:0000259" key="5">
    <source>
        <dbReference type="PROSITE" id="PS50268"/>
    </source>
</evidence>
<evidence type="ECO:0000256" key="3">
    <source>
        <dbReference type="ARBA" id="ARBA00022989"/>
    </source>
</evidence>
<dbReference type="CDD" id="cd11304">
    <property type="entry name" value="Cadherin_repeat"/>
    <property type="match status" value="12"/>
</dbReference>
<dbReference type="InterPro" id="IPR050174">
    <property type="entry name" value="Protocadherin/Cadherin-CA"/>
</dbReference>
<feature type="domain" description="Cadherin" evidence="5">
    <location>
        <begin position="809"/>
        <end position="910"/>
    </location>
</feature>
<dbReference type="GO" id="GO:0005886">
    <property type="term" value="C:plasma membrane"/>
    <property type="evidence" value="ECO:0007669"/>
    <property type="project" value="TreeGrafter"/>
</dbReference>
<protein>
    <submittedName>
        <fullName evidence="7">Uncharacterized protein</fullName>
    </submittedName>
</protein>
<dbReference type="InterPro" id="IPR015919">
    <property type="entry name" value="Cadherin-like_sf"/>
</dbReference>
<evidence type="ECO:0000313" key="8">
    <source>
        <dbReference type="Proteomes" id="UP000019132"/>
    </source>
</evidence>
<feature type="domain" description="Cadherin" evidence="5">
    <location>
        <begin position="1205"/>
        <end position="1301"/>
    </location>
</feature>
<keyword evidence="4" id="KW-0325">Glycoprotein</keyword>
<reference evidence="8" key="1">
    <citation type="journal article" date="2010" name="Genome Biol.">
        <title>Genome sequence of the necrotrophic plant pathogen Pythium ultimum reveals original pathogenicity mechanisms and effector repertoire.</title>
        <authorList>
            <person name="Levesque C.A."/>
            <person name="Brouwer H."/>
            <person name="Cano L."/>
            <person name="Hamilton J.P."/>
            <person name="Holt C."/>
            <person name="Huitema E."/>
            <person name="Raffaele S."/>
            <person name="Robideau G.P."/>
            <person name="Thines M."/>
            <person name="Win J."/>
            <person name="Zerillo M.M."/>
            <person name="Beakes G.W."/>
            <person name="Boore J.L."/>
            <person name="Busam D."/>
            <person name="Dumas B."/>
            <person name="Ferriera S."/>
            <person name="Fuerstenberg S.I."/>
            <person name="Gachon C.M."/>
            <person name="Gaulin E."/>
            <person name="Govers F."/>
            <person name="Grenville-Briggs L."/>
            <person name="Horner N."/>
            <person name="Hostetler J."/>
            <person name="Jiang R.H."/>
            <person name="Johnson J."/>
            <person name="Krajaejun T."/>
            <person name="Lin H."/>
            <person name="Meijer H.J."/>
            <person name="Moore B."/>
            <person name="Morris P."/>
            <person name="Phuntmart V."/>
            <person name="Puiu D."/>
            <person name="Shetty J."/>
            <person name="Stajich J.E."/>
            <person name="Tripathy S."/>
            <person name="Wawra S."/>
            <person name="van West P."/>
            <person name="Whitty B.R."/>
            <person name="Coutinho P.M."/>
            <person name="Henrissat B."/>
            <person name="Martin F."/>
            <person name="Thomas P.D."/>
            <person name="Tyler B.M."/>
            <person name="De Vries R.P."/>
            <person name="Kamoun S."/>
            <person name="Yandell M."/>
            <person name="Tisserat N."/>
            <person name="Buell C.R."/>
        </authorList>
    </citation>
    <scope>NUCLEOTIDE SEQUENCE</scope>
    <source>
        <strain evidence="8">DAOM:BR144</strain>
    </source>
</reference>
<dbReference type="eggNOG" id="KOG1219">
    <property type="taxonomic scope" value="Eukaryota"/>
</dbReference>
<reference evidence="7" key="3">
    <citation type="submission" date="2015-02" db="UniProtKB">
        <authorList>
            <consortium name="EnsemblProtists"/>
        </authorList>
    </citation>
    <scope>IDENTIFICATION</scope>
    <source>
        <strain evidence="7">DAOM BR144</strain>
    </source>
</reference>
<dbReference type="PANTHER" id="PTHR24028:SF328">
    <property type="entry name" value="CADHERIN-3"/>
    <property type="match status" value="1"/>
</dbReference>